<organism evidence="1 2">
    <name type="scientific">Oopsacas minuta</name>
    <dbReference type="NCBI Taxonomy" id="111878"/>
    <lineage>
        <taxon>Eukaryota</taxon>
        <taxon>Metazoa</taxon>
        <taxon>Porifera</taxon>
        <taxon>Hexactinellida</taxon>
        <taxon>Hexasterophora</taxon>
        <taxon>Lyssacinosida</taxon>
        <taxon>Leucopsacidae</taxon>
        <taxon>Oopsacas</taxon>
    </lineage>
</organism>
<keyword evidence="1" id="KW-0540">Nuclease</keyword>
<evidence type="ECO:0000313" key="1">
    <source>
        <dbReference type="EMBL" id="KAI6652502.1"/>
    </source>
</evidence>
<dbReference type="GO" id="GO:0004519">
    <property type="term" value="F:endonuclease activity"/>
    <property type="evidence" value="ECO:0007669"/>
    <property type="project" value="UniProtKB-KW"/>
</dbReference>
<name>A0AAV7JUB8_9METZ</name>
<accession>A0AAV7JUB8</accession>
<dbReference type="AlphaFoldDB" id="A0AAV7JUB8"/>
<keyword evidence="1" id="KW-0378">Hydrolase</keyword>
<proteinExistence type="predicted"/>
<comment type="caution">
    <text evidence="1">The sequence shown here is derived from an EMBL/GenBank/DDBJ whole genome shotgun (WGS) entry which is preliminary data.</text>
</comment>
<keyword evidence="2" id="KW-1185">Reference proteome</keyword>
<keyword evidence="1" id="KW-0255">Endonuclease</keyword>
<reference evidence="1 2" key="1">
    <citation type="journal article" date="2023" name="BMC Biol.">
        <title>The compact genome of the sponge Oopsacas minuta (Hexactinellida) is lacking key metazoan core genes.</title>
        <authorList>
            <person name="Santini S."/>
            <person name="Schenkelaars Q."/>
            <person name="Jourda C."/>
            <person name="Duchesne M."/>
            <person name="Belahbib H."/>
            <person name="Rocher C."/>
            <person name="Selva M."/>
            <person name="Riesgo A."/>
            <person name="Vervoort M."/>
            <person name="Leys S.P."/>
            <person name="Kodjabachian L."/>
            <person name="Le Bivic A."/>
            <person name="Borchiellini C."/>
            <person name="Claverie J.M."/>
            <person name="Renard E."/>
        </authorList>
    </citation>
    <scope>NUCLEOTIDE SEQUENCE [LARGE SCALE GENOMIC DNA]</scope>
    <source>
        <strain evidence="1">SPO-2</strain>
    </source>
</reference>
<dbReference type="EMBL" id="JAKMXF010000299">
    <property type="protein sequence ID" value="KAI6652502.1"/>
    <property type="molecule type" value="Genomic_DNA"/>
</dbReference>
<sequence>MEDSDGLTIVGTEQKNALKINLDISNIVNKVRPFAKLFKRSALQNEICRLCGRKQSNGLQLILVSETRWISLLNMLESIVEIQISFQKALLDLNSDIQISDE</sequence>
<dbReference type="Proteomes" id="UP001165289">
    <property type="component" value="Unassembled WGS sequence"/>
</dbReference>
<gene>
    <name evidence="1" type="ORF">LOD99_7516</name>
</gene>
<protein>
    <submittedName>
        <fullName evidence="1">Crossover junction endonuclease mus81-like protein</fullName>
    </submittedName>
</protein>
<evidence type="ECO:0000313" key="2">
    <source>
        <dbReference type="Proteomes" id="UP001165289"/>
    </source>
</evidence>